<evidence type="ECO:0000256" key="1">
    <source>
        <dbReference type="SAM" id="MobiDB-lite"/>
    </source>
</evidence>
<protein>
    <submittedName>
        <fullName evidence="3">Uncharacterized protein</fullName>
    </submittedName>
</protein>
<feature type="transmembrane region" description="Helical" evidence="2">
    <location>
        <begin position="24"/>
        <end position="44"/>
    </location>
</feature>
<keyword evidence="2" id="KW-0472">Membrane</keyword>
<dbReference type="Proteomes" id="UP000015001">
    <property type="component" value="Unassembled WGS sequence"/>
</dbReference>
<evidence type="ECO:0000313" key="4">
    <source>
        <dbReference type="Proteomes" id="UP000015001"/>
    </source>
</evidence>
<name>S4NW92_9ACTN</name>
<feature type="compositionally biased region" description="Low complexity" evidence="1">
    <location>
        <begin position="68"/>
        <end position="79"/>
    </location>
</feature>
<dbReference type="PATRIC" id="fig|1283301.3.peg.84"/>
<feature type="region of interest" description="Disordered" evidence="1">
    <location>
        <begin position="53"/>
        <end position="79"/>
    </location>
</feature>
<evidence type="ECO:0000313" key="3">
    <source>
        <dbReference type="EMBL" id="EPJ42854.1"/>
    </source>
</evidence>
<comment type="caution">
    <text evidence="3">The sequence shown here is derived from an EMBL/GenBank/DDBJ whole genome shotgun (WGS) entry which is preliminary data.</text>
</comment>
<dbReference type="EMBL" id="AOPY01000472">
    <property type="protein sequence ID" value="EPJ42854.1"/>
    <property type="molecule type" value="Genomic_DNA"/>
</dbReference>
<reference evidence="3 4" key="1">
    <citation type="submission" date="2013-02" db="EMBL/GenBank/DDBJ databases">
        <title>Draft Genome Sequence of Streptomyces afghaniensis, Which Produces Compounds of the Julimycin B-Complex.</title>
        <authorList>
            <person name="Gruening B.A."/>
            <person name="Praeg A."/>
            <person name="Erxleben A."/>
            <person name="Guenther S."/>
            <person name="Fiedler H.-P."/>
            <person name="Goodfellow M."/>
            <person name="Mueller M."/>
        </authorList>
    </citation>
    <scope>NUCLEOTIDE SEQUENCE [LARGE SCALE GENOMIC DNA]</scope>
    <source>
        <strain evidence="3 4">772</strain>
    </source>
</reference>
<dbReference type="AlphaFoldDB" id="S4NW92"/>
<keyword evidence="2" id="KW-1133">Transmembrane helix</keyword>
<keyword evidence="4" id="KW-1185">Reference proteome</keyword>
<accession>S4NW92</accession>
<organism evidence="3 4">
    <name type="scientific">Streptomyces afghaniensis 772</name>
    <dbReference type="NCBI Taxonomy" id="1283301"/>
    <lineage>
        <taxon>Bacteria</taxon>
        <taxon>Bacillati</taxon>
        <taxon>Actinomycetota</taxon>
        <taxon>Actinomycetes</taxon>
        <taxon>Kitasatosporales</taxon>
        <taxon>Streptomycetaceae</taxon>
        <taxon>Streptomyces</taxon>
    </lineage>
</organism>
<proteinExistence type="predicted"/>
<sequence>MIVGGFVLAVIAYGLFLPVGMDWSYAAMFPTLFLSGLAFALAYGPLTIAATDGSPGRAGSGRRLLTTPRSSAPPSASRR</sequence>
<gene>
    <name evidence="3" type="ORF">STAFG_0090</name>
</gene>
<evidence type="ECO:0000256" key="2">
    <source>
        <dbReference type="SAM" id="Phobius"/>
    </source>
</evidence>
<keyword evidence="2" id="KW-0812">Transmembrane</keyword>
<dbReference type="HOGENOM" id="CLU_2604385_0_0_11"/>